<dbReference type="Proteomes" id="UP001208888">
    <property type="component" value="Unassembled WGS sequence"/>
</dbReference>
<dbReference type="Gene3D" id="3.90.1150.10">
    <property type="entry name" value="Aspartate Aminotransferase, domain 1"/>
    <property type="match status" value="1"/>
</dbReference>
<dbReference type="Pfam" id="PF01053">
    <property type="entry name" value="Cys_Met_Meta_PP"/>
    <property type="match status" value="1"/>
</dbReference>
<comment type="catalytic activity">
    <reaction evidence="5">
        <text>L,L-cystathionine + H2O = L-homocysteine + pyruvate + NH4(+)</text>
        <dbReference type="Rhea" id="RHEA:13965"/>
        <dbReference type="ChEBI" id="CHEBI:15361"/>
        <dbReference type="ChEBI" id="CHEBI:15377"/>
        <dbReference type="ChEBI" id="CHEBI:28938"/>
        <dbReference type="ChEBI" id="CHEBI:58161"/>
        <dbReference type="ChEBI" id="CHEBI:58199"/>
    </reaction>
</comment>
<comment type="cofactor">
    <cofactor evidence="1 7">
        <name>pyridoxal 5'-phosphate</name>
        <dbReference type="ChEBI" id="CHEBI:597326"/>
    </cofactor>
</comment>
<evidence type="ECO:0000256" key="3">
    <source>
        <dbReference type="ARBA" id="ARBA00022898"/>
    </source>
</evidence>
<dbReference type="PANTHER" id="PTHR43500">
    <property type="entry name" value="CYSTATHIONINE BETA-LYASE-RELATED"/>
    <property type="match status" value="1"/>
</dbReference>
<dbReference type="EMBL" id="JANFVX010000038">
    <property type="protein sequence ID" value="MCW0346505.1"/>
    <property type="molecule type" value="Genomic_DNA"/>
</dbReference>
<dbReference type="Gene3D" id="3.40.640.10">
    <property type="entry name" value="Type I PLP-dependent aspartate aminotransferase-like (Major domain)"/>
    <property type="match status" value="1"/>
</dbReference>
<dbReference type="RefSeq" id="WP_028722015.1">
    <property type="nucleotide sequence ID" value="NZ_CP020943.2"/>
</dbReference>
<evidence type="ECO:0000313" key="8">
    <source>
        <dbReference type="EMBL" id="MCW0346505.1"/>
    </source>
</evidence>
<accession>A0AAJ1D3D8</accession>
<dbReference type="PIRSF" id="PIRSF001434">
    <property type="entry name" value="CGS"/>
    <property type="match status" value="1"/>
</dbReference>
<evidence type="ECO:0000256" key="2">
    <source>
        <dbReference type="ARBA" id="ARBA00009077"/>
    </source>
</evidence>
<protein>
    <submittedName>
        <fullName evidence="8">Cystathionine gamma-lyase</fullName>
        <ecNumber evidence="8">4.4.1.1</ecNumber>
    </submittedName>
</protein>
<evidence type="ECO:0000256" key="4">
    <source>
        <dbReference type="ARBA" id="ARBA00023239"/>
    </source>
</evidence>
<dbReference type="PANTHER" id="PTHR43500:SF1">
    <property type="entry name" value="CYSTATHIONINE BETA-LYASE-RELATED"/>
    <property type="match status" value="1"/>
</dbReference>
<dbReference type="FunFam" id="3.40.640.10:FF:000046">
    <property type="entry name" value="Cystathionine gamma-lyase"/>
    <property type="match status" value="1"/>
</dbReference>
<gene>
    <name evidence="8" type="ORF">NB703_004598</name>
</gene>
<dbReference type="InterPro" id="IPR000277">
    <property type="entry name" value="Cys/Met-Metab_PyrdxlP-dep_enz"/>
</dbReference>
<dbReference type="InterPro" id="IPR015421">
    <property type="entry name" value="PyrdxlP-dep_Trfase_major"/>
</dbReference>
<reference evidence="8" key="1">
    <citation type="submission" date="2022-06" db="EMBL/GenBank/DDBJ databases">
        <title>Dynamics of rice microbiomes reveals core vertical transmitted seed endophytes.</title>
        <authorList>
            <person name="Liao K."/>
            <person name="Zhang X."/>
        </authorList>
    </citation>
    <scope>NUCLEOTIDE SEQUENCE</scope>
    <source>
        <strain evidence="8">JT1-17</strain>
    </source>
</reference>
<dbReference type="InterPro" id="IPR006233">
    <property type="entry name" value="Cys_b_lyase_bac"/>
</dbReference>
<name>A0AAJ1D3D8_PANAN</name>
<dbReference type="GO" id="GO:0019346">
    <property type="term" value="P:transsulfuration"/>
    <property type="evidence" value="ECO:0007669"/>
    <property type="project" value="InterPro"/>
</dbReference>
<evidence type="ECO:0000256" key="5">
    <source>
        <dbReference type="ARBA" id="ARBA00047517"/>
    </source>
</evidence>
<evidence type="ECO:0000313" key="9">
    <source>
        <dbReference type="Proteomes" id="UP001208888"/>
    </source>
</evidence>
<dbReference type="SUPFAM" id="SSF53383">
    <property type="entry name" value="PLP-dependent transferases"/>
    <property type="match status" value="1"/>
</dbReference>
<proteinExistence type="inferred from homology"/>
<sequence length="384" mass="43291">MTDKSGGDENRYFPHPAIRRFTSGVYRNFEELEQASQDLLKKQYPRYSRFGTPMTDAVEQEITRLEGGHCSISTCSGLAAITSVLMTFLRPDDHILITRSVYEPVRRFIMTYLTSLGINATFISANEFSHCEDYLTDKTKLIYIESPSSNIYEVTDIDTVTVIARQKGILTVMDNTWSTPLLLNPISHGIDIVVHSASKYLTGHSDAVIGTITTTERYYHPVRQYLMNSGMNAGSEESSSLYKGLKTLPSRLKTQSETAHQLIDFLSKHPAIETVISPNLSSHPDHKTFIKYYQQSNGIFSFAIRKPTDARRDAFLNEFKKVKLAYGWGAVDSCLIPFTPIHWPTGSSEMIFFRVSIGLEDSHVLITEFSLALSRLQLNDSTVL</sequence>
<keyword evidence="3 6" id="KW-0663">Pyridoxal phosphate</keyword>
<dbReference type="InterPro" id="IPR015424">
    <property type="entry name" value="PyrdxlP-dep_Trfase"/>
</dbReference>
<evidence type="ECO:0000256" key="6">
    <source>
        <dbReference type="PIRSR" id="PIRSR001434-2"/>
    </source>
</evidence>
<dbReference type="GO" id="GO:0019450">
    <property type="term" value="P:L-cysteine catabolic process to pyruvate"/>
    <property type="evidence" value="ECO:0007669"/>
    <property type="project" value="TreeGrafter"/>
</dbReference>
<dbReference type="EC" id="4.4.1.1" evidence="8"/>
<dbReference type="GO" id="GO:0047804">
    <property type="term" value="F:cysteine-S-conjugate beta-lyase activity"/>
    <property type="evidence" value="ECO:0007669"/>
    <property type="project" value="InterPro"/>
</dbReference>
<evidence type="ECO:0000256" key="1">
    <source>
        <dbReference type="ARBA" id="ARBA00001933"/>
    </source>
</evidence>
<organism evidence="8 9">
    <name type="scientific">Pantoea ananas</name>
    <name type="common">Erwinia uredovora</name>
    <dbReference type="NCBI Taxonomy" id="553"/>
    <lineage>
        <taxon>Bacteria</taxon>
        <taxon>Pseudomonadati</taxon>
        <taxon>Pseudomonadota</taxon>
        <taxon>Gammaproteobacteria</taxon>
        <taxon>Enterobacterales</taxon>
        <taxon>Erwiniaceae</taxon>
        <taxon>Pantoea</taxon>
    </lineage>
</organism>
<dbReference type="InterPro" id="IPR015422">
    <property type="entry name" value="PyrdxlP-dep_Trfase_small"/>
</dbReference>
<feature type="modified residue" description="N6-(pyridoxal phosphate)lysine" evidence="6">
    <location>
        <position position="199"/>
    </location>
</feature>
<dbReference type="AlphaFoldDB" id="A0AAJ1D3D8"/>
<keyword evidence="4 8" id="KW-0456">Lyase</keyword>
<evidence type="ECO:0000256" key="7">
    <source>
        <dbReference type="RuleBase" id="RU362118"/>
    </source>
</evidence>
<dbReference type="GO" id="GO:0030170">
    <property type="term" value="F:pyridoxal phosphate binding"/>
    <property type="evidence" value="ECO:0007669"/>
    <property type="project" value="InterPro"/>
</dbReference>
<comment type="caution">
    <text evidence="8">The sequence shown here is derived from an EMBL/GenBank/DDBJ whole genome shotgun (WGS) entry which is preliminary data.</text>
</comment>
<comment type="similarity">
    <text evidence="2 7">Belongs to the trans-sulfuration enzymes family.</text>
</comment>